<evidence type="ECO:0000256" key="2">
    <source>
        <dbReference type="SAM" id="SignalP"/>
    </source>
</evidence>
<evidence type="ECO:0000313" key="3">
    <source>
        <dbReference type="EMBL" id="CAI9941815.1"/>
    </source>
</evidence>
<sequence length="155" mass="17849">MVRFLPIIIGIILSGLLQQQSFLSLQCYSLRAQYLSRDPSDSNIKINLNSVDHNADVRFSPVFQPVVVVFADFSGLISLSEDSFKEVCKTIVGCYVQLVDLFTVLFVAFLVWFLHSSQISGIGVSLTLLKTQLIIYIYIYEIYIYIYMRYIYIYI</sequence>
<gene>
    <name evidence="4" type="ORF">HINF_LOCUS12948</name>
    <name evidence="3" type="ORF">HINF_LOCUS29460</name>
</gene>
<dbReference type="EMBL" id="CATOUU010000697">
    <property type="protein sequence ID" value="CAI9941815.1"/>
    <property type="molecule type" value="Genomic_DNA"/>
</dbReference>
<evidence type="ECO:0000313" key="4">
    <source>
        <dbReference type="EMBL" id="CAL5993205.1"/>
    </source>
</evidence>
<feature type="chain" id="PRO_5041672318" evidence="2">
    <location>
        <begin position="20"/>
        <end position="155"/>
    </location>
</feature>
<proteinExistence type="predicted"/>
<protein>
    <submittedName>
        <fullName evidence="4">Hypothetical_protein</fullName>
    </submittedName>
</protein>
<accession>A0AA86U476</accession>
<feature type="signal peptide" evidence="2">
    <location>
        <begin position="1"/>
        <end position="19"/>
    </location>
</feature>
<dbReference type="AlphaFoldDB" id="A0AA86U476"/>
<keyword evidence="1" id="KW-1133">Transmembrane helix</keyword>
<feature type="transmembrane region" description="Helical" evidence="1">
    <location>
        <begin position="133"/>
        <end position="152"/>
    </location>
</feature>
<keyword evidence="1" id="KW-0472">Membrane</keyword>
<reference evidence="4 5" key="2">
    <citation type="submission" date="2024-07" db="EMBL/GenBank/DDBJ databases">
        <authorList>
            <person name="Akdeniz Z."/>
        </authorList>
    </citation>
    <scope>NUCLEOTIDE SEQUENCE [LARGE SCALE GENOMIC DNA]</scope>
</reference>
<keyword evidence="5" id="KW-1185">Reference proteome</keyword>
<reference evidence="3" key="1">
    <citation type="submission" date="2023-06" db="EMBL/GenBank/DDBJ databases">
        <authorList>
            <person name="Kurt Z."/>
        </authorList>
    </citation>
    <scope>NUCLEOTIDE SEQUENCE</scope>
</reference>
<feature type="transmembrane region" description="Helical" evidence="1">
    <location>
        <begin position="92"/>
        <end position="113"/>
    </location>
</feature>
<name>A0AA86U476_9EUKA</name>
<dbReference type="EMBL" id="CAXDID020000030">
    <property type="protein sequence ID" value="CAL5993205.1"/>
    <property type="molecule type" value="Genomic_DNA"/>
</dbReference>
<evidence type="ECO:0000256" key="1">
    <source>
        <dbReference type="SAM" id="Phobius"/>
    </source>
</evidence>
<keyword evidence="2" id="KW-0732">Signal</keyword>
<keyword evidence="1" id="KW-0812">Transmembrane</keyword>
<dbReference type="Proteomes" id="UP001642409">
    <property type="component" value="Unassembled WGS sequence"/>
</dbReference>
<comment type="caution">
    <text evidence="3">The sequence shown here is derived from an EMBL/GenBank/DDBJ whole genome shotgun (WGS) entry which is preliminary data.</text>
</comment>
<organism evidence="3">
    <name type="scientific">Hexamita inflata</name>
    <dbReference type="NCBI Taxonomy" id="28002"/>
    <lineage>
        <taxon>Eukaryota</taxon>
        <taxon>Metamonada</taxon>
        <taxon>Diplomonadida</taxon>
        <taxon>Hexamitidae</taxon>
        <taxon>Hexamitinae</taxon>
        <taxon>Hexamita</taxon>
    </lineage>
</organism>
<evidence type="ECO:0000313" key="5">
    <source>
        <dbReference type="Proteomes" id="UP001642409"/>
    </source>
</evidence>